<dbReference type="Pfam" id="PF05725">
    <property type="entry name" value="FNIP"/>
    <property type="match status" value="5"/>
</dbReference>
<dbReference type="InterPro" id="IPR051251">
    <property type="entry name" value="STK_FNIP-Repeat"/>
</dbReference>
<evidence type="ECO:0000313" key="3">
    <source>
        <dbReference type="Proteomes" id="UP000002195"/>
    </source>
</evidence>
<dbReference type="dictyBase" id="DDB_G0276755"/>
<dbReference type="Proteomes" id="UP000002195">
    <property type="component" value="Unassembled WGS sequence"/>
</dbReference>
<dbReference type="InterPro" id="IPR008615">
    <property type="entry name" value="FNIP"/>
</dbReference>
<evidence type="ECO:0000313" key="2">
    <source>
        <dbReference type="EMBL" id="EAL69081.2"/>
    </source>
</evidence>
<dbReference type="PhylomeDB" id="Q550Y2"/>
<keyword evidence="3" id="KW-1185">Reference proteome</keyword>
<protein>
    <recommendedName>
        <fullName evidence="4">FNIP repeat-containing protein</fullName>
    </recommendedName>
</protein>
<dbReference type="PANTHER" id="PTHR32134:SF169">
    <property type="entry name" value="FNIP REPEAT-CONTAINING PROTEIN-RELATED"/>
    <property type="match status" value="1"/>
</dbReference>
<dbReference type="PANTHER" id="PTHR32134">
    <property type="entry name" value="FNIP REPEAT-CONTAINING PROTEIN"/>
    <property type="match status" value="1"/>
</dbReference>
<dbReference type="GeneID" id="8620662"/>
<reference evidence="2 3" key="1">
    <citation type="journal article" date="2005" name="Nature">
        <title>The genome of the social amoeba Dictyostelium discoideum.</title>
        <authorList>
            <consortium name="The Dictyostelium discoideum Sequencing Consortium"/>
            <person name="Eichinger L."/>
            <person name="Pachebat J.A."/>
            <person name="Glockner G."/>
            <person name="Rajandream M.A."/>
            <person name="Sucgang R."/>
            <person name="Berriman M."/>
            <person name="Song J."/>
            <person name="Olsen R."/>
            <person name="Szafranski K."/>
            <person name="Xu Q."/>
            <person name="Tunggal B."/>
            <person name="Kummerfeld S."/>
            <person name="Madera M."/>
            <person name="Konfortov B.A."/>
            <person name="Rivero F."/>
            <person name="Bankier A.T."/>
            <person name="Lehmann R."/>
            <person name="Hamlin N."/>
            <person name="Davies R."/>
            <person name="Gaudet P."/>
            <person name="Fey P."/>
            <person name="Pilcher K."/>
            <person name="Chen G."/>
            <person name="Saunders D."/>
            <person name="Sodergren E."/>
            <person name="Davis P."/>
            <person name="Kerhornou A."/>
            <person name="Nie X."/>
            <person name="Hall N."/>
            <person name="Anjard C."/>
            <person name="Hemphill L."/>
            <person name="Bason N."/>
            <person name="Farbrother P."/>
            <person name="Desany B."/>
            <person name="Just E."/>
            <person name="Morio T."/>
            <person name="Rost R."/>
            <person name="Churcher C."/>
            <person name="Cooper J."/>
            <person name="Haydock S."/>
            <person name="van Driessche N."/>
            <person name="Cronin A."/>
            <person name="Goodhead I."/>
            <person name="Muzny D."/>
            <person name="Mourier T."/>
            <person name="Pain A."/>
            <person name="Lu M."/>
            <person name="Harper D."/>
            <person name="Lindsay R."/>
            <person name="Hauser H."/>
            <person name="James K."/>
            <person name="Quiles M."/>
            <person name="Madan Babu M."/>
            <person name="Saito T."/>
            <person name="Buchrieser C."/>
            <person name="Wardroper A."/>
            <person name="Felder M."/>
            <person name="Thangavelu M."/>
            <person name="Johnson D."/>
            <person name="Knights A."/>
            <person name="Loulseged H."/>
            <person name="Mungall K."/>
            <person name="Oliver K."/>
            <person name="Price C."/>
            <person name="Quail M.A."/>
            <person name="Urushihara H."/>
            <person name="Hernandez J."/>
            <person name="Rabbinowitsch E."/>
            <person name="Steffen D."/>
            <person name="Sanders M."/>
            <person name="Ma J."/>
            <person name="Kohara Y."/>
            <person name="Sharp S."/>
            <person name="Simmonds M."/>
            <person name="Spiegler S."/>
            <person name="Tivey A."/>
            <person name="Sugano S."/>
            <person name="White B."/>
            <person name="Walker D."/>
            <person name="Woodward J."/>
            <person name="Winckler T."/>
            <person name="Tanaka Y."/>
            <person name="Shaulsky G."/>
            <person name="Schleicher M."/>
            <person name="Weinstock G."/>
            <person name="Rosenthal A."/>
            <person name="Cox E.C."/>
            <person name="Chisholm R.L."/>
            <person name="Gibbs R."/>
            <person name="Loomis W.F."/>
            <person name="Platzer M."/>
            <person name="Kay R.R."/>
            <person name="Williams J."/>
            <person name="Dear P.H."/>
            <person name="Noegel A.A."/>
            <person name="Barrell B."/>
            <person name="Kuspa A."/>
        </authorList>
    </citation>
    <scope>NUCLEOTIDE SEQUENCE [LARGE SCALE GENOMIC DNA]</scope>
    <source>
        <strain evidence="2 3">AX4</strain>
    </source>
</reference>
<proteinExistence type="predicted"/>
<dbReference type="HOGENOM" id="CLU_029080_1_0_1"/>
<dbReference type="RefSeq" id="XP_643002.2">
    <property type="nucleotide sequence ID" value="XM_637910.2"/>
</dbReference>
<dbReference type="AlphaFoldDB" id="Q550Y2"/>
<dbReference type="STRING" id="44689.Q550Y2"/>
<organism evidence="2 3">
    <name type="scientific">Dictyostelium discoideum</name>
    <name type="common">Social amoeba</name>
    <dbReference type="NCBI Taxonomy" id="44689"/>
    <lineage>
        <taxon>Eukaryota</taxon>
        <taxon>Amoebozoa</taxon>
        <taxon>Evosea</taxon>
        <taxon>Eumycetozoa</taxon>
        <taxon>Dictyostelia</taxon>
        <taxon>Dictyosteliales</taxon>
        <taxon>Dictyosteliaceae</taxon>
        <taxon>Dictyostelium</taxon>
    </lineage>
</organism>
<dbReference type="PaxDb" id="44689-DDB0252662"/>
<evidence type="ECO:0008006" key="4">
    <source>
        <dbReference type="Google" id="ProtNLM"/>
    </source>
</evidence>
<comment type="caution">
    <text evidence="2">The sequence shown here is derived from an EMBL/GenBank/DDBJ whole genome shotgun (WGS) entry which is preliminary data.</text>
</comment>
<name>Q550Y2_DICDI</name>
<evidence type="ECO:0000256" key="1">
    <source>
        <dbReference type="ARBA" id="ARBA00022737"/>
    </source>
</evidence>
<dbReference type="eggNOG" id="ENOG502SFQ3">
    <property type="taxonomic scope" value="Eukaryota"/>
</dbReference>
<dbReference type="InParanoid" id="Q550Y2"/>
<gene>
    <name evidence="2" type="ORF">DDB_G0276755</name>
</gene>
<dbReference type="EMBL" id="AAFI02000019">
    <property type="protein sequence ID" value="EAL69081.2"/>
    <property type="molecule type" value="Genomic_DNA"/>
</dbReference>
<dbReference type="VEuPathDB" id="AmoebaDB:DDB_G0276755"/>
<dbReference type="KEGG" id="ddi:DDB_G0276755"/>
<dbReference type="SMR" id="Q550Y2"/>
<accession>Q550Y2</accession>
<sequence>MAMEKSIFDSLISKEETLLKSLLILSINGVYISIDQLLNYFSRVNSIIVSSNQDYINSIEYDYNERGNLSFGLLPSDLEELEFQYEFSATLNENSIPNTVKTIIFSESFNQALNKNIIPQSVTSIKFGDEFDQPFVNNKISTNCKDDDDDEGTFNKESLVPEAIKHLEFGNGFSQDIKIIDQLYSKNSLKSLILENDYGGVIEYGAIPNSVTTLSREFNSEMNSRDFNAKKDIGGSITSIQFDNYFNQNLTSLTMGSSYDKEFNENSLPKQLKVLILGNRFNRKLNKEMIPSTLESIKFGAKFNQTLPNDLFLHTNLKSLVLGSEYDKPFPLSAIPSKSITHLELSSIKGELPDLSNFHSLQSLYLGFFEKKIPIGHLPPNITSLTFGPKYKNISFEPNLLPNKLKKLIIKNQRFYQDQTTLSNSLPISLESIYISIENTEFINKLTSDFVSKFIRFY</sequence>
<keyword evidence="1" id="KW-0677">Repeat</keyword>